<feature type="transmembrane region" description="Helical" evidence="1">
    <location>
        <begin position="68"/>
        <end position="94"/>
    </location>
</feature>
<keyword evidence="1" id="KW-0812">Transmembrane</keyword>
<sequence>MSQLGLSLQILFDLTLQLAVSASTDESSTLKVLSHPVVIKGLTVVISCLLGLVVALVAGILTRRTQRLSIAIGAGGGAFVATVLLCMAILTYLVE</sequence>
<name>A0A5Q0H942_SACSY</name>
<dbReference type="KEGG" id="ssyi:EKG83_39740"/>
<keyword evidence="1" id="KW-0472">Membrane</keyword>
<proteinExistence type="predicted"/>
<dbReference type="Proteomes" id="UP000325787">
    <property type="component" value="Chromosome"/>
</dbReference>
<organism evidence="2 3">
    <name type="scientific">Saccharothrix syringae</name>
    <name type="common">Nocardiopsis syringae</name>
    <dbReference type="NCBI Taxonomy" id="103733"/>
    <lineage>
        <taxon>Bacteria</taxon>
        <taxon>Bacillati</taxon>
        <taxon>Actinomycetota</taxon>
        <taxon>Actinomycetes</taxon>
        <taxon>Pseudonocardiales</taxon>
        <taxon>Pseudonocardiaceae</taxon>
        <taxon>Saccharothrix</taxon>
    </lineage>
</organism>
<feature type="transmembrane region" description="Helical" evidence="1">
    <location>
        <begin position="37"/>
        <end position="61"/>
    </location>
</feature>
<dbReference type="RefSeq" id="WP_153278728.1">
    <property type="nucleotide sequence ID" value="NZ_CP034550.1"/>
</dbReference>
<evidence type="ECO:0000313" key="3">
    <source>
        <dbReference type="Proteomes" id="UP000325787"/>
    </source>
</evidence>
<protein>
    <submittedName>
        <fullName evidence="2">Uncharacterized protein</fullName>
    </submittedName>
</protein>
<dbReference type="EMBL" id="CP034550">
    <property type="protein sequence ID" value="QFZ22747.1"/>
    <property type="molecule type" value="Genomic_DNA"/>
</dbReference>
<evidence type="ECO:0000256" key="1">
    <source>
        <dbReference type="SAM" id="Phobius"/>
    </source>
</evidence>
<evidence type="ECO:0000313" key="2">
    <source>
        <dbReference type="EMBL" id="QFZ22747.1"/>
    </source>
</evidence>
<keyword evidence="1" id="KW-1133">Transmembrane helix</keyword>
<dbReference type="AlphaFoldDB" id="A0A5Q0H942"/>
<keyword evidence="3" id="KW-1185">Reference proteome</keyword>
<reference evidence="3" key="1">
    <citation type="journal article" date="2021" name="Curr. Microbiol.">
        <title>Complete genome of nocamycin-producing strain Saccharothrix syringae NRRL B-16468 reveals the biosynthetic potential for secondary metabolites.</title>
        <authorList>
            <person name="Mo X."/>
            <person name="Yang S."/>
        </authorList>
    </citation>
    <scope>NUCLEOTIDE SEQUENCE [LARGE SCALE GENOMIC DNA]</scope>
    <source>
        <strain evidence="3">ATCC 51364 / DSM 43886 / JCM 6844 / KCTC 9398 / NBRC 14523 / NRRL B-16468 / INA 2240</strain>
    </source>
</reference>
<gene>
    <name evidence="2" type="ORF">EKG83_39740</name>
</gene>
<accession>A0A5Q0H942</accession>